<dbReference type="OrthoDB" id="9803907at2"/>
<dbReference type="PROSITE" id="PS01011">
    <property type="entry name" value="FOLYLPOLYGLU_SYNT_1"/>
    <property type="match status" value="1"/>
</dbReference>
<evidence type="ECO:0000256" key="11">
    <source>
        <dbReference type="ARBA" id="ARBA00048094"/>
    </source>
</evidence>
<dbReference type="PATRIC" id="fig|1284240.4.peg.1870"/>
<dbReference type="Gene3D" id="3.30.470.20">
    <property type="entry name" value="ATP-grasp fold, B domain"/>
    <property type="match status" value="2"/>
</dbReference>
<proteinExistence type="inferred from homology"/>
<comment type="catalytic activity">
    <reaction evidence="11">
        <text>[L-4-(L-arginin-2-N-yl)aspartate](n)-L-aspartate + L-arginine + ATP = [L-4-(L-arginin-2-N-yl)aspartate](n+1) + ADP + phosphate + H(+)</text>
        <dbReference type="Rhea" id="RHEA:23888"/>
        <dbReference type="Rhea" id="RHEA-COMP:13732"/>
        <dbReference type="Rhea" id="RHEA-COMP:13733"/>
        <dbReference type="ChEBI" id="CHEBI:15378"/>
        <dbReference type="ChEBI" id="CHEBI:30616"/>
        <dbReference type="ChEBI" id="CHEBI:32682"/>
        <dbReference type="ChEBI" id="CHEBI:43474"/>
        <dbReference type="ChEBI" id="CHEBI:137986"/>
        <dbReference type="ChEBI" id="CHEBI:137990"/>
        <dbReference type="ChEBI" id="CHEBI:456216"/>
        <dbReference type="EC" id="6.3.2.30"/>
    </reaction>
</comment>
<keyword evidence="16" id="KW-1185">Reference proteome</keyword>
<dbReference type="Gene3D" id="3.40.1190.10">
    <property type="entry name" value="Mur-like, catalytic domain"/>
    <property type="match status" value="1"/>
</dbReference>
<dbReference type="InterPro" id="IPR004101">
    <property type="entry name" value="Mur_ligase_C"/>
</dbReference>
<dbReference type="Gene3D" id="3.90.190.20">
    <property type="entry name" value="Mur ligase, C-terminal domain"/>
    <property type="match status" value="1"/>
</dbReference>
<evidence type="ECO:0000313" key="16">
    <source>
        <dbReference type="Proteomes" id="UP000054226"/>
    </source>
</evidence>
<dbReference type="AlphaFoldDB" id="M2Z4E1"/>
<dbReference type="Proteomes" id="UP000054226">
    <property type="component" value="Unassembled WGS sequence"/>
</dbReference>
<dbReference type="GO" id="GO:0071160">
    <property type="term" value="F:cyanophycin synthetase activity (L-aspartate-adding)"/>
    <property type="evidence" value="ECO:0007669"/>
    <property type="project" value="UniProtKB-EC"/>
</dbReference>
<keyword evidence="8 13" id="KW-0547">Nucleotide-binding</keyword>
<dbReference type="EC" id="6.3.2.30" evidence="4"/>
<dbReference type="GO" id="GO:0004326">
    <property type="term" value="F:tetrahydrofolylpolyglutamate synthase activity"/>
    <property type="evidence" value="ECO:0007669"/>
    <property type="project" value="InterPro"/>
</dbReference>
<dbReference type="InterPro" id="IPR044019">
    <property type="entry name" value="Cyanophycin_syn_N"/>
</dbReference>
<dbReference type="Pfam" id="PF18921">
    <property type="entry name" value="Cyanophycin_syn"/>
    <property type="match status" value="1"/>
</dbReference>
<evidence type="ECO:0000313" key="15">
    <source>
        <dbReference type="EMBL" id="EME62107.1"/>
    </source>
</evidence>
<dbReference type="PROSITE" id="PS50975">
    <property type="entry name" value="ATP_GRASP"/>
    <property type="match status" value="1"/>
</dbReference>
<evidence type="ECO:0000256" key="9">
    <source>
        <dbReference type="ARBA" id="ARBA00022840"/>
    </source>
</evidence>
<gene>
    <name evidence="15" type="ORF">H074_09240</name>
</gene>
<dbReference type="InterPro" id="IPR013221">
    <property type="entry name" value="Mur_ligase_cen"/>
</dbReference>
<evidence type="ECO:0000259" key="14">
    <source>
        <dbReference type="PROSITE" id="PS50975"/>
    </source>
</evidence>
<dbReference type="SUPFAM" id="SSF56059">
    <property type="entry name" value="Glutathione synthetase ATP-binding domain-like"/>
    <property type="match status" value="1"/>
</dbReference>
<accession>M2Z4E1</accession>
<dbReference type="NCBIfam" id="TIGR02068">
    <property type="entry name" value="cya_phycin_syn"/>
    <property type="match status" value="1"/>
</dbReference>
<comment type="similarity">
    <text evidence="2">In the C-terminal section; belongs to the MurCDEF family.</text>
</comment>
<dbReference type="SUPFAM" id="SSF53623">
    <property type="entry name" value="MurD-like peptide ligases, catalytic domain"/>
    <property type="match status" value="1"/>
</dbReference>
<dbReference type="GO" id="GO:0071161">
    <property type="term" value="F:cyanophycin synthetase activity (L-arginine-adding)"/>
    <property type="evidence" value="ECO:0007669"/>
    <property type="project" value="UniProtKB-EC"/>
</dbReference>
<evidence type="ECO:0000256" key="10">
    <source>
        <dbReference type="ARBA" id="ARBA00031353"/>
    </source>
</evidence>
<dbReference type="EC" id="6.3.2.29" evidence="5"/>
<organism evidence="15 16">
    <name type="scientific">Amycolatopsis decaplanina DSM 44594</name>
    <dbReference type="NCBI Taxonomy" id="1284240"/>
    <lineage>
        <taxon>Bacteria</taxon>
        <taxon>Bacillati</taxon>
        <taxon>Actinomycetota</taxon>
        <taxon>Actinomycetes</taxon>
        <taxon>Pseudonocardiales</taxon>
        <taxon>Pseudonocardiaceae</taxon>
        <taxon>Amycolatopsis</taxon>
    </lineage>
</organism>
<comment type="subunit">
    <text evidence="3">Homodimer.</text>
</comment>
<evidence type="ECO:0000256" key="8">
    <source>
        <dbReference type="ARBA" id="ARBA00022741"/>
    </source>
</evidence>
<keyword evidence="9 13" id="KW-0067">ATP-binding</keyword>
<dbReference type="NCBIfam" id="NF010623">
    <property type="entry name" value="PRK14016.1"/>
    <property type="match status" value="1"/>
</dbReference>
<comment type="caution">
    <text evidence="15">The sequence shown here is derived from an EMBL/GenBank/DDBJ whole genome shotgun (WGS) entry which is preliminary data.</text>
</comment>
<evidence type="ECO:0000256" key="2">
    <source>
        <dbReference type="ARBA" id="ARBA00009060"/>
    </source>
</evidence>
<dbReference type="SUPFAM" id="SSF53244">
    <property type="entry name" value="MurD-like peptide ligases, peptide-binding domain"/>
    <property type="match status" value="1"/>
</dbReference>
<dbReference type="InterPro" id="IPR011761">
    <property type="entry name" value="ATP-grasp"/>
</dbReference>
<evidence type="ECO:0000256" key="7">
    <source>
        <dbReference type="ARBA" id="ARBA00022598"/>
    </source>
</evidence>
<dbReference type="Pfam" id="PF02875">
    <property type="entry name" value="Mur_ligase_C"/>
    <property type="match status" value="1"/>
</dbReference>
<dbReference type="GO" id="GO:0046872">
    <property type="term" value="F:metal ion binding"/>
    <property type="evidence" value="ECO:0007669"/>
    <property type="project" value="InterPro"/>
</dbReference>
<evidence type="ECO:0000256" key="5">
    <source>
        <dbReference type="ARBA" id="ARBA00013005"/>
    </source>
</evidence>
<feature type="domain" description="ATP-grasp" evidence="14">
    <location>
        <begin position="224"/>
        <end position="477"/>
    </location>
</feature>
<comment type="function">
    <text evidence="1">Catalyzes the ATP-dependent polymerization of arginine and aspartate to multi-L-arginyl-poly-L-aspartic acid (cyanophycin; a water-insoluble reserve polymer).</text>
</comment>
<reference evidence="15 16" key="1">
    <citation type="journal article" date="2013" name="Genome Announc.">
        <title>Draft Genome Sequence of Amycolatopsis decaplanina Strain DSM 44594T.</title>
        <authorList>
            <person name="Kaur N."/>
            <person name="Kumar S."/>
            <person name="Bala M."/>
            <person name="Raghava G.P."/>
            <person name="Mayilraj S."/>
        </authorList>
    </citation>
    <scope>NUCLEOTIDE SEQUENCE [LARGE SCALE GENOMIC DNA]</scope>
    <source>
        <strain evidence="15 16">DSM 44594</strain>
    </source>
</reference>
<evidence type="ECO:0000256" key="1">
    <source>
        <dbReference type="ARBA" id="ARBA00003184"/>
    </source>
</evidence>
<evidence type="ECO:0000256" key="4">
    <source>
        <dbReference type="ARBA" id="ARBA00012968"/>
    </source>
</evidence>
<dbReference type="InterPro" id="IPR018109">
    <property type="entry name" value="Folylpolyglutamate_synth_CS"/>
</dbReference>
<dbReference type="PANTHER" id="PTHR23135:SF18">
    <property type="entry name" value="CYANOPHYCIN SYNTHETASE"/>
    <property type="match status" value="1"/>
</dbReference>
<dbReference type="PANTHER" id="PTHR23135">
    <property type="entry name" value="MUR LIGASE FAMILY MEMBER"/>
    <property type="match status" value="1"/>
</dbReference>
<dbReference type="InterPro" id="IPR036615">
    <property type="entry name" value="Mur_ligase_C_dom_sf"/>
</dbReference>
<evidence type="ECO:0000256" key="6">
    <source>
        <dbReference type="ARBA" id="ARBA00022036"/>
    </source>
</evidence>
<sequence>MRIDSITRLRAPNLYLSRPVIIARLDLGELAGRESADDVGFAARLLDLLPGLAEHHCGTARPGGFVGKLNQGTYFGHVIEHVTLELSHLIGREVNFGRTLQTDVPGSFDVVLECPRDEWAEDSVAGDLLRLALHLTGEMLAGRAPQITTELSRLASVYERSRLGVSAEALARAARQRDIPVRRLSEGTLLQLGYGCHRRMVWSAITGQTSAIGVDIASDKELTTRLLATAGIPVPESVVVRSAAAVGTAFHELGGPVVIKPLFSRQGMNVFTELATPDEAIAAFRLAGGGSVLMESYVPGRDYRVLVVDGRIVAAAELNAAHVTGDGVSDIAALIEQVNEDPRRGEGHSRPLTRLVVDDTAVAHLVRQGHDLESVPALGEVVWLRRNANLSTGGTSRDVTELVHSDVARICTRAAVAVGLDVCGIDLRLPDISAPLVPGTHAGAVIEVNASPGLRMHLSPNEGAARDVAGVIIDHLYREGAPARIPIVAVTGTNGKTTTARLIAHVLHRTGLGVGMATTAGVSVGDRLIYEGDASGPRSADMVLGDPGVEVAVLETARGGIVRRGLGYDSADVAVITNITRDHIGMNGIHTVDDLIEIKSLVAEEIRDGGHLVLNADDPGTAGLATRPTVRARDAVIRFFSLSPANPVVERHLRQGGTAYTIDDGWLVEADGTQRTALLHVRDIPGAFSGLASFMVANVLAAVAACRALGVGKDDLRRFLATLEPGRDNPGRPSILRLGDMPIVVDYAHNPAAISVMGQLVQQLWHRAAVAVITLPGDRCDDLVVESAHAVAQVFDRVVVYEDEDLRGRERGEMTKLIIASLCEVRPDIWCVPAVDLEDAFTTACVLDAPGDPILLLYEKLPPVLALLDRLGATPWVDDRQ</sequence>
<evidence type="ECO:0000256" key="12">
    <source>
        <dbReference type="ARBA" id="ARBA00048425"/>
    </source>
</evidence>
<dbReference type="InterPro" id="IPR036565">
    <property type="entry name" value="Mur-like_cat_sf"/>
</dbReference>
<keyword evidence="7" id="KW-0436">Ligase</keyword>
<evidence type="ECO:0000256" key="3">
    <source>
        <dbReference type="ARBA" id="ARBA00011738"/>
    </source>
</evidence>
<dbReference type="GO" id="GO:0005524">
    <property type="term" value="F:ATP binding"/>
    <property type="evidence" value="ECO:0007669"/>
    <property type="project" value="UniProtKB-UniRule"/>
</dbReference>
<dbReference type="EMBL" id="AOHO01000043">
    <property type="protein sequence ID" value="EME62107.1"/>
    <property type="molecule type" value="Genomic_DNA"/>
</dbReference>
<dbReference type="Pfam" id="PF08443">
    <property type="entry name" value="RimK"/>
    <property type="match status" value="1"/>
</dbReference>
<dbReference type="Pfam" id="PF08245">
    <property type="entry name" value="Mur_ligase_M"/>
    <property type="match status" value="1"/>
</dbReference>
<dbReference type="RefSeq" id="WP_007029759.1">
    <property type="nucleotide sequence ID" value="NZ_AOHO01000043.1"/>
</dbReference>
<name>M2Z4E1_9PSEU</name>
<protein>
    <recommendedName>
        <fullName evidence="6">Cyanophycin synthetase</fullName>
        <ecNumber evidence="5">6.3.2.29</ecNumber>
        <ecNumber evidence="4">6.3.2.30</ecNumber>
    </recommendedName>
    <alternativeName>
        <fullName evidence="10">Cyanophycin synthase</fullName>
    </alternativeName>
</protein>
<dbReference type="InterPro" id="IPR013651">
    <property type="entry name" value="ATP-grasp_RimK-type"/>
</dbReference>
<comment type="catalytic activity">
    <reaction evidence="12">
        <text>[L-4-(L-arginin-2-N-yl)aspartate](n) + L-aspartate + ATP = [L-4-(L-arginin-2-N-yl)aspartate](n)-L-aspartate + ADP + phosphate + H(+)</text>
        <dbReference type="Rhea" id="RHEA:13277"/>
        <dbReference type="Rhea" id="RHEA-COMP:13728"/>
        <dbReference type="Rhea" id="RHEA-COMP:13733"/>
        <dbReference type="ChEBI" id="CHEBI:15378"/>
        <dbReference type="ChEBI" id="CHEBI:29991"/>
        <dbReference type="ChEBI" id="CHEBI:30616"/>
        <dbReference type="ChEBI" id="CHEBI:43474"/>
        <dbReference type="ChEBI" id="CHEBI:137986"/>
        <dbReference type="ChEBI" id="CHEBI:137990"/>
        <dbReference type="ChEBI" id="CHEBI:456216"/>
        <dbReference type="EC" id="6.3.2.29"/>
    </reaction>
</comment>
<evidence type="ECO:0000256" key="13">
    <source>
        <dbReference type="PROSITE-ProRule" id="PRU00409"/>
    </source>
</evidence>
<dbReference type="InterPro" id="IPR011810">
    <property type="entry name" value="Cya_phycin_syn"/>
</dbReference>